<dbReference type="STRING" id="284581.AMD01_05040"/>
<proteinExistence type="predicted"/>
<dbReference type="EMBL" id="LILC01000006">
    <property type="protein sequence ID" value="KOO48173.1"/>
    <property type="molecule type" value="Genomic_DNA"/>
</dbReference>
<dbReference type="Proteomes" id="UP000037558">
    <property type="component" value="Unassembled WGS sequence"/>
</dbReference>
<sequence length="67" mass="7947">MIYFYEATDIEKGECIYFGSNREELVKRLHHHMVSQHDLDLGDQTIKELNDLNEPFLSIFGIEVIYQ</sequence>
<protein>
    <submittedName>
        <fullName evidence="1">Uncharacterized protein</fullName>
    </submittedName>
</protein>
<comment type="caution">
    <text evidence="1">The sequence shown here is derived from an EMBL/GenBank/DDBJ whole genome shotgun (WGS) entry which is preliminary data.</text>
</comment>
<organism evidence="1 2">
    <name type="scientific">Priestia koreensis</name>
    <dbReference type="NCBI Taxonomy" id="284581"/>
    <lineage>
        <taxon>Bacteria</taxon>
        <taxon>Bacillati</taxon>
        <taxon>Bacillota</taxon>
        <taxon>Bacilli</taxon>
        <taxon>Bacillales</taxon>
        <taxon>Bacillaceae</taxon>
        <taxon>Priestia</taxon>
    </lineage>
</organism>
<dbReference type="PATRIC" id="fig|284581.3.peg.1393"/>
<evidence type="ECO:0000313" key="2">
    <source>
        <dbReference type="Proteomes" id="UP000037558"/>
    </source>
</evidence>
<dbReference type="AlphaFoldDB" id="A0A0M0LBW2"/>
<keyword evidence="2" id="KW-1185">Reference proteome</keyword>
<gene>
    <name evidence="1" type="ORF">AMD01_05040</name>
</gene>
<evidence type="ECO:0000313" key="1">
    <source>
        <dbReference type="EMBL" id="KOO48173.1"/>
    </source>
</evidence>
<name>A0A0M0LBW2_9BACI</name>
<reference evidence="2" key="1">
    <citation type="submission" date="2015-08" db="EMBL/GenBank/DDBJ databases">
        <title>Fjat-14210 dsm16467.</title>
        <authorList>
            <person name="Liu B."/>
            <person name="Wang J."/>
            <person name="Zhu Y."/>
            <person name="Liu G."/>
            <person name="Chen Q."/>
            <person name="Chen Z."/>
            <person name="Lan J."/>
            <person name="Che J."/>
            <person name="Ge C."/>
            <person name="Shi H."/>
            <person name="Pan Z."/>
            <person name="Liu X."/>
        </authorList>
    </citation>
    <scope>NUCLEOTIDE SEQUENCE [LARGE SCALE GENOMIC DNA]</scope>
    <source>
        <strain evidence="2">DSM 16467</strain>
    </source>
</reference>
<accession>A0A0M0LBW2</accession>